<dbReference type="Gene3D" id="1.10.460.10">
    <property type="entry name" value="Topoisomerase I, domain 2"/>
    <property type="match status" value="1"/>
</dbReference>
<keyword evidence="1" id="KW-0413">Isomerase</keyword>
<dbReference type="GO" id="GO:0003677">
    <property type="term" value="F:DNA binding"/>
    <property type="evidence" value="ECO:0007669"/>
    <property type="project" value="InterPro"/>
</dbReference>
<dbReference type="AlphaFoldDB" id="A0A452YIL5"/>
<keyword evidence="4" id="KW-1185">Reference proteome</keyword>
<evidence type="ECO:0000313" key="4">
    <source>
        <dbReference type="Proteomes" id="UP000015105"/>
    </source>
</evidence>
<dbReference type="EnsemblPlants" id="AET1Gv20423800.39">
    <property type="protein sequence ID" value="AET1Gv20423800.39"/>
    <property type="gene ID" value="AET1Gv20423800"/>
</dbReference>
<feature type="domain" description="Topo IA-type catalytic" evidence="2">
    <location>
        <begin position="1"/>
        <end position="82"/>
    </location>
</feature>
<organism evidence="3 4">
    <name type="scientific">Aegilops tauschii subsp. strangulata</name>
    <name type="common">Goatgrass</name>
    <dbReference type="NCBI Taxonomy" id="200361"/>
    <lineage>
        <taxon>Eukaryota</taxon>
        <taxon>Viridiplantae</taxon>
        <taxon>Streptophyta</taxon>
        <taxon>Embryophyta</taxon>
        <taxon>Tracheophyta</taxon>
        <taxon>Spermatophyta</taxon>
        <taxon>Magnoliopsida</taxon>
        <taxon>Liliopsida</taxon>
        <taxon>Poales</taxon>
        <taxon>Poaceae</taxon>
        <taxon>BOP clade</taxon>
        <taxon>Pooideae</taxon>
        <taxon>Triticodae</taxon>
        <taxon>Triticeae</taxon>
        <taxon>Triticinae</taxon>
        <taxon>Aegilops</taxon>
    </lineage>
</organism>
<dbReference type="PROSITE" id="PS52039">
    <property type="entry name" value="TOPO_IA_2"/>
    <property type="match status" value="1"/>
</dbReference>
<reference evidence="4" key="1">
    <citation type="journal article" date="2014" name="Science">
        <title>Ancient hybridizations among the ancestral genomes of bread wheat.</title>
        <authorList>
            <consortium name="International Wheat Genome Sequencing Consortium,"/>
            <person name="Marcussen T."/>
            <person name="Sandve S.R."/>
            <person name="Heier L."/>
            <person name="Spannagl M."/>
            <person name="Pfeifer M."/>
            <person name="Jakobsen K.S."/>
            <person name="Wulff B.B."/>
            <person name="Steuernagel B."/>
            <person name="Mayer K.F."/>
            <person name="Olsen O.A."/>
        </authorList>
    </citation>
    <scope>NUCLEOTIDE SEQUENCE [LARGE SCALE GENOMIC DNA]</scope>
    <source>
        <strain evidence="4">cv. AL8/78</strain>
    </source>
</reference>
<dbReference type="Gramene" id="AET1Gv20423800.39">
    <property type="protein sequence ID" value="AET1Gv20423800.39"/>
    <property type="gene ID" value="AET1Gv20423800"/>
</dbReference>
<reference evidence="4" key="2">
    <citation type="journal article" date="2017" name="Nat. Plants">
        <title>The Aegilops tauschii genome reveals multiple impacts of transposons.</title>
        <authorList>
            <person name="Zhao G."/>
            <person name="Zou C."/>
            <person name="Li K."/>
            <person name="Wang K."/>
            <person name="Li T."/>
            <person name="Gao L."/>
            <person name="Zhang X."/>
            <person name="Wang H."/>
            <person name="Yang Z."/>
            <person name="Liu X."/>
            <person name="Jiang W."/>
            <person name="Mao L."/>
            <person name="Kong X."/>
            <person name="Jiao Y."/>
            <person name="Jia J."/>
        </authorList>
    </citation>
    <scope>NUCLEOTIDE SEQUENCE [LARGE SCALE GENOMIC DNA]</scope>
    <source>
        <strain evidence="4">cv. AL8/78</strain>
    </source>
</reference>
<evidence type="ECO:0000256" key="1">
    <source>
        <dbReference type="ARBA" id="ARBA00023235"/>
    </source>
</evidence>
<dbReference type="PANTHER" id="PTHR42785:SF1">
    <property type="entry name" value="DNA TOPOISOMERASE"/>
    <property type="match status" value="1"/>
</dbReference>
<name>A0A452YIL5_AEGTS</name>
<evidence type="ECO:0000259" key="2">
    <source>
        <dbReference type="PROSITE" id="PS52039"/>
    </source>
</evidence>
<accession>A0A452YIL5</accession>
<proteinExistence type="predicted"/>
<dbReference type="InterPro" id="IPR013824">
    <property type="entry name" value="Topo_IA_cen_sub1"/>
</dbReference>
<reference evidence="3" key="5">
    <citation type="journal article" date="2021" name="G3 (Bethesda)">
        <title>Aegilops tauschii genome assembly Aet v5.0 features greater sequence contiguity and improved annotation.</title>
        <authorList>
            <person name="Wang L."/>
            <person name="Zhu T."/>
            <person name="Rodriguez J.C."/>
            <person name="Deal K.R."/>
            <person name="Dubcovsky J."/>
            <person name="McGuire P.E."/>
            <person name="Lux T."/>
            <person name="Spannagl M."/>
            <person name="Mayer K.F.X."/>
            <person name="Baldrich P."/>
            <person name="Meyers B.C."/>
            <person name="Huo N."/>
            <person name="Gu Y.Q."/>
            <person name="Zhou H."/>
            <person name="Devos K.M."/>
            <person name="Bennetzen J.L."/>
            <person name="Unver T."/>
            <person name="Budak H."/>
            <person name="Gulick P.J."/>
            <person name="Galiba G."/>
            <person name="Kalapos B."/>
            <person name="Nelson D.R."/>
            <person name="Li P."/>
            <person name="You F.M."/>
            <person name="Luo M.C."/>
            <person name="Dvorak J."/>
        </authorList>
    </citation>
    <scope>NUCLEOTIDE SEQUENCE [LARGE SCALE GENOMIC DNA]</scope>
    <source>
        <strain evidence="3">cv. AL8/78</strain>
    </source>
</reference>
<dbReference type="SUPFAM" id="SSF56712">
    <property type="entry name" value="Prokaryotic type I DNA topoisomerase"/>
    <property type="match status" value="1"/>
</dbReference>
<protein>
    <recommendedName>
        <fullName evidence="2">Topo IA-type catalytic domain-containing protein</fullName>
    </recommendedName>
</protein>
<dbReference type="InterPro" id="IPR013497">
    <property type="entry name" value="Topo_IA_cen"/>
</dbReference>
<sequence>MDKSFCHTCAIQDRKYVTVKSRVLHPEFRGRMVSAFLSHLFSEIVDYSFTANMETELDNISAGSTEWKGLLKDYWERLSKYCGDASQWDVRKVIFFVWFLGKYLYPCTQKVFHVKQLHLACGYYSQV</sequence>
<dbReference type="GO" id="GO:0006265">
    <property type="term" value="P:DNA topological change"/>
    <property type="evidence" value="ECO:0007669"/>
    <property type="project" value="InterPro"/>
</dbReference>
<dbReference type="GO" id="GO:0003917">
    <property type="term" value="F:DNA topoisomerase type I (single strand cut, ATP-independent) activity"/>
    <property type="evidence" value="ECO:0007669"/>
    <property type="project" value="InterPro"/>
</dbReference>
<reference evidence="3" key="4">
    <citation type="submission" date="2019-03" db="UniProtKB">
        <authorList>
            <consortium name="EnsemblPlants"/>
        </authorList>
    </citation>
    <scope>IDENTIFICATION</scope>
</reference>
<dbReference type="InterPro" id="IPR000380">
    <property type="entry name" value="Topo_IA"/>
</dbReference>
<dbReference type="Proteomes" id="UP000015105">
    <property type="component" value="Chromosome 1D"/>
</dbReference>
<reference evidence="3" key="3">
    <citation type="journal article" date="2017" name="Nature">
        <title>Genome sequence of the progenitor of the wheat D genome Aegilops tauschii.</title>
        <authorList>
            <person name="Luo M.C."/>
            <person name="Gu Y.Q."/>
            <person name="Puiu D."/>
            <person name="Wang H."/>
            <person name="Twardziok S.O."/>
            <person name="Deal K.R."/>
            <person name="Huo N."/>
            <person name="Zhu T."/>
            <person name="Wang L."/>
            <person name="Wang Y."/>
            <person name="McGuire P.E."/>
            <person name="Liu S."/>
            <person name="Long H."/>
            <person name="Ramasamy R.K."/>
            <person name="Rodriguez J.C."/>
            <person name="Van S.L."/>
            <person name="Yuan L."/>
            <person name="Wang Z."/>
            <person name="Xia Z."/>
            <person name="Xiao L."/>
            <person name="Anderson O.D."/>
            <person name="Ouyang S."/>
            <person name="Liang Y."/>
            <person name="Zimin A.V."/>
            <person name="Pertea G."/>
            <person name="Qi P."/>
            <person name="Bennetzen J.L."/>
            <person name="Dai X."/>
            <person name="Dawson M.W."/>
            <person name="Muller H.G."/>
            <person name="Kugler K."/>
            <person name="Rivarola-Duarte L."/>
            <person name="Spannagl M."/>
            <person name="Mayer K.F.X."/>
            <person name="Lu F.H."/>
            <person name="Bevan M.W."/>
            <person name="Leroy P."/>
            <person name="Li P."/>
            <person name="You F.M."/>
            <person name="Sun Q."/>
            <person name="Liu Z."/>
            <person name="Lyons E."/>
            <person name="Wicker T."/>
            <person name="Salzberg S.L."/>
            <person name="Devos K.M."/>
            <person name="Dvorak J."/>
        </authorList>
    </citation>
    <scope>NUCLEOTIDE SEQUENCE [LARGE SCALE GENOMIC DNA]</scope>
    <source>
        <strain evidence="3">cv. AL8/78</strain>
    </source>
</reference>
<dbReference type="PANTHER" id="PTHR42785">
    <property type="entry name" value="DNA TOPOISOMERASE, TYPE IA, CORE"/>
    <property type="match status" value="1"/>
</dbReference>
<dbReference type="Pfam" id="PF01131">
    <property type="entry name" value="Topoisom_bac"/>
    <property type="match status" value="1"/>
</dbReference>
<evidence type="ECO:0000313" key="3">
    <source>
        <dbReference type="EnsemblPlants" id="AET1Gv20423800.39"/>
    </source>
</evidence>
<dbReference type="InterPro" id="IPR023405">
    <property type="entry name" value="Topo_IA_core_domain"/>
</dbReference>